<reference evidence="1 2" key="1">
    <citation type="submission" date="2016-10" db="EMBL/GenBank/DDBJ databases">
        <authorList>
            <person name="de Groot N.N."/>
        </authorList>
    </citation>
    <scope>NUCLEOTIDE SEQUENCE [LARGE SCALE GENOMIC DNA]</scope>
    <source>
        <strain evidence="1 2">CGMCC 1.9109</strain>
    </source>
</reference>
<evidence type="ECO:0000313" key="1">
    <source>
        <dbReference type="EMBL" id="SDD29042.1"/>
    </source>
</evidence>
<name>A0A1G6TIP2_9PROT</name>
<proteinExistence type="predicted"/>
<dbReference type="AlphaFoldDB" id="A0A1G6TIP2"/>
<gene>
    <name evidence="1" type="ORF">SAMN04488071_0253</name>
</gene>
<dbReference type="STRING" id="637679.GCA_001550055_00636"/>
<sequence length="195" mass="21406">MDTQEDDIDEVFDDLPSLKSVAPFVALAANVRWFRTLGEDPDRETVEIARAYAEALGFPDAEPGFLADWEEAADAAENTEVNSPAWEAEEQLRAALTDDVLAFLDEQTLEMVMTHVTGAVSEAIEESATEAARDLRIFDEEFVRATSGAAVQAAYQAALAAMTGADEDHPFALRFLLFEKGRWPIGIIGNSFLIF</sequence>
<dbReference type="RefSeq" id="WP_068308765.1">
    <property type="nucleotide sequence ID" value="NZ_FNAK01000001.1"/>
</dbReference>
<protein>
    <submittedName>
        <fullName evidence="1">Uncharacterized protein</fullName>
    </submittedName>
</protein>
<evidence type="ECO:0000313" key="2">
    <source>
        <dbReference type="Proteomes" id="UP000183685"/>
    </source>
</evidence>
<accession>A0A1G6TIP2</accession>
<dbReference type="OrthoDB" id="8448172at2"/>
<dbReference type="Proteomes" id="UP000183685">
    <property type="component" value="Unassembled WGS sequence"/>
</dbReference>
<keyword evidence="2" id="KW-1185">Reference proteome</keyword>
<dbReference type="EMBL" id="FNAK01000001">
    <property type="protein sequence ID" value="SDD29042.1"/>
    <property type="molecule type" value="Genomic_DNA"/>
</dbReference>
<organism evidence="1 2">
    <name type="scientific">Kordiimonas lacus</name>
    <dbReference type="NCBI Taxonomy" id="637679"/>
    <lineage>
        <taxon>Bacteria</taxon>
        <taxon>Pseudomonadati</taxon>
        <taxon>Pseudomonadota</taxon>
        <taxon>Alphaproteobacteria</taxon>
        <taxon>Kordiimonadales</taxon>
        <taxon>Kordiimonadaceae</taxon>
        <taxon>Kordiimonas</taxon>
    </lineage>
</organism>